<dbReference type="SUPFAM" id="SSF53955">
    <property type="entry name" value="Lysozyme-like"/>
    <property type="match status" value="1"/>
</dbReference>
<evidence type="ECO:0000313" key="1">
    <source>
        <dbReference type="EMBL" id="KVK86207.1"/>
    </source>
</evidence>
<reference evidence="1 2" key="1">
    <citation type="submission" date="2015-11" db="EMBL/GenBank/DDBJ databases">
        <title>Expanding the genomic diversity of Burkholderia species for the development of highly accurate diagnostics.</title>
        <authorList>
            <person name="Sahl J."/>
            <person name="Keim P."/>
            <person name="Wagner D."/>
        </authorList>
    </citation>
    <scope>NUCLEOTIDE SEQUENCE [LARGE SCALE GENOMIC DNA]</scope>
    <source>
        <strain evidence="1 2">MSMB1302</strain>
    </source>
</reference>
<proteinExistence type="predicted"/>
<accession>A0A118KL50</accession>
<dbReference type="AlphaFoldDB" id="A0A118KL50"/>
<evidence type="ECO:0008006" key="3">
    <source>
        <dbReference type="Google" id="ProtNLM"/>
    </source>
</evidence>
<protein>
    <recommendedName>
        <fullName evidence="3">Lysozyme</fullName>
    </recommendedName>
</protein>
<dbReference type="Proteomes" id="UP000069001">
    <property type="component" value="Unassembled WGS sequence"/>
</dbReference>
<dbReference type="InterPro" id="IPR023346">
    <property type="entry name" value="Lysozyme-like_dom_sf"/>
</dbReference>
<comment type="caution">
    <text evidence="1">The sequence shown here is derived from an EMBL/GenBank/DDBJ whole genome shotgun (WGS) entry which is preliminary data.</text>
</comment>
<sequence length="172" mass="18223">MNNLGLNNTTQVGDPGSNLRAFLDMIAMSEIGPSLLANSNNGYNVVVGGSLFDNGYVDHPRIVVRTRYGLSDAAGRYQAMAAVPGQIKTNTWDWISARLGLTDFSPASQDAMATYILQWKGAYNDVLAGNVQSAISKVAGQWASLPGSPYGQSPHDLGTVLAWYQQAGGALA</sequence>
<evidence type="ECO:0000313" key="2">
    <source>
        <dbReference type="Proteomes" id="UP000069001"/>
    </source>
</evidence>
<dbReference type="Gene3D" id="1.10.530.10">
    <property type="match status" value="1"/>
</dbReference>
<dbReference type="EMBL" id="LOYH01000027">
    <property type="protein sequence ID" value="KVK86207.1"/>
    <property type="molecule type" value="Genomic_DNA"/>
</dbReference>
<name>A0A118KL50_BURCE</name>
<organism evidence="1 2">
    <name type="scientific">Burkholderia cepacia</name>
    <name type="common">Pseudomonas cepacia</name>
    <dbReference type="NCBI Taxonomy" id="292"/>
    <lineage>
        <taxon>Bacteria</taxon>
        <taxon>Pseudomonadati</taxon>
        <taxon>Pseudomonadota</taxon>
        <taxon>Betaproteobacteria</taxon>
        <taxon>Burkholderiales</taxon>
        <taxon>Burkholderiaceae</taxon>
        <taxon>Burkholderia</taxon>
        <taxon>Burkholderia cepacia complex</taxon>
    </lineage>
</organism>
<dbReference type="CDD" id="cd00736">
    <property type="entry name" value="lambda_lys-like"/>
    <property type="match status" value="1"/>
</dbReference>
<gene>
    <name evidence="1" type="ORF">WS90_08015</name>
</gene>